<reference evidence="4 5" key="1">
    <citation type="submission" date="2018-09" db="EMBL/GenBank/DDBJ databases">
        <title>Genome sequencing of Lachnoanaerobaculum umeaense DSM 23576.</title>
        <authorList>
            <person name="Kook J.-K."/>
            <person name="Park S.-N."/>
            <person name="Lim Y.K."/>
        </authorList>
    </citation>
    <scope>NUCLEOTIDE SEQUENCE [LARGE SCALE GENOMIC DNA]</scope>
    <source>
        <strain evidence="5">DSM 23576 \ CCUG 58757</strain>
    </source>
</reference>
<dbReference type="PROSITE" id="PS51206">
    <property type="entry name" value="SF3_HELICASE_1"/>
    <property type="match status" value="1"/>
</dbReference>
<dbReference type="SUPFAM" id="SSF56731">
    <property type="entry name" value="DNA primase core"/>
    <property type="match status" value="1"/>
</dbReference>
<dbReference type="InterPro" id="IPR045455">
    <property type="entry name" value="NrS-1_pol-like_helicase"/>
</dbReference>
<dbReference type="OrthoDB" id="9763644at2"/>
<keyword evidence="5" id="KW-1185">Reference proteome</keyword>
<accession>A0A385Q160</accession>
<dbReference type="InterPro" id="IPR027417">
    <property type="entry name" value="P-loop_NTPase"/>
</dbReference>
<proteinExistence type="predicted"/>
<evidence type="ECO:0000313" key="4">
    <source>
        <dbReference type="EMBL" id="AYA99317.1"/>
    </source>
</evidence>
<dbReference type="Gene3D" id="3.40.50.300">
    <property type="entry name" value="P-loop containing nucleotide triphosphate hydrolases"/>
    <property type="match status" value="1"/>
</dbReference>
<dbReference type="InterPro" id="IPR051620">
    <property type="entry name" value="ORF904-like_C"/>
</dbReference>
<dbReference type="SMART" id="SM00885">
    <property type="entry name" value="D5_N"/>
    <property type="match status" value="1"/>
</dbReference>
<dbReference type="PANTHER" id="PTHR35372">
    <property type="entry name" value="ATP BINDING PROTEIN-RELATED"/>
    <property type="match status" value="1"/>
</dbReference>
<evidence type="ECO:0000256" key="2">
    <source>
        <dbReference type="ARBA" id="ARBA00022801"/>
    </source>
</evidence>
<gene>
    <name evidence="4" type="ORF">D4A81_04825</name>
</gene>
<evidence type="ECO:0000313" key="5">
    <source>
        <dbReference type="Proteomes" id="UP000265562"/>
    </source>
</evidence>
<dbReference type="AlphaFoldDB" id="A0A385Q160"/>
<dbReference type="KEGG" id="lua:D4A81_04825"/>
<keyword evidence="2" id="KW-0378">Hydrolase</keyword>
<dbReference type="RefSeq" id="WP_111526113.1">
    <property type="nucleotide sequence ID" value="NZ_CP032364.1"/>
</dbReference>
<dbReference type="NCBIfam" id="TIGR01613">
    <property type="entry name" value="primase_Cterm"/>
    <property type="match status" value="1"/>
</dbReference>
<sequence>MQLDEFLRRFNGVKRISTGNTYKALCPCHNDRQASLGISAEGDKILINCLAGCHYKDILAEVGLTEADLFNDGKTKQEESWREKIEGCIKMPIEAVYDYKDATGKYLYSKIRFVGKHIKYAVVDRKANSFTMRKPEGIKSTMYNLPAALKAIKKGFPVYITEGEKDVDTLKKIHFTAVTAGGVSDWRSEFAHYFTGARVVILPDNDTPGLDLKDKIIADLKPFAHSIKWVVTSKAEHGDVTDYLTKEGHSKEDLKKLIEEVKPVAAPWIQITERKDGSQKQSVNPGLLKACISEHLSYKTVDGSYYWYENGYYKRTDKNTVKAKISAYIPDGIANDNLLNNVYNLMLADVDHMAREEDFNNEENYINFKNGLYNLTTRKLEPHNEHILYTRQINTDYIEGASMADITSTFTRFIGDLCKGVDGAIDWQKYKALQEIIGLAISNVHGHRTKKAAILYSPIGNTGKSQFLSLISNLVGPEHITTIPLQNMNEDKGRFAFANAGLIRLIMNGDQGKATIKDSSIFKQVTGGDYIKTEGKGKDIKALVFKGFIIIACNDLPYFADDKGDHVYRRMYIVPCTHEVPEKERDASILNKMLEELPAIVNWAIEGLHRLRENNYNFSEVAAGQEVIANYRKNSDTVYSFLMDEGYIITKNPADKVSKKELLTAYNAYCLDNGRQVVGVRQFSERLKKLTGLEITRVRVDKYRDYYAQGIKEENNEFIAATDAENEIFSNG</sequence>
<keyword evidence="1" id="KW-0547">Nucleotide-binding</keyword>
<dbReference type="InterPro" id="IPR014818">
    <property type="entry name" value="Phage/plasmid_primase_P4_C"/>
</dbReference>
<dbReference type="PANTHER" id="PTHR35372:SF2">
    <property type="entry name" value="SF3 HELICASE DOMAIN-CONTAINING PROTEIN"/>
    <property type="match status" value="1"/>
</dbReference>
<dbReference type="Pfam" id="PF08706">
    <property type="entry name" value="D5_N"/>
    <property type="match status" value="1"/>
</dbReference>
<organism evidence="4 5">
    <name type="scientific">Lachnoanaerobaculum umeaense</name>
    <dbReference type="NCBI Taxonomy" id="617123"/>
    <lineage>
        <taxon>Bacteria</taxon>
        <taxon>Bacillati</taxon>
        <taxon>Bacillota</taxon>
        <taxon>Clostridia</taxon>
        <taxon>Lachnospirales</taxon>
        <taxon>Lachnospiraceae</taxon>
        <taxon>Lachnoanaerobaculum</taxon>
    </lineage>
</organism>
<dbReference type="GO" id="GO:0016787">
    <property type="term" value="F:hydrolase activity"/>
    <property type="evidence" value="ECO:0007669"/>
    <property type="project" value="UniProtKB-KW"/>
</dbReference>
<protein>
    <submittedName>
        <fullName evidence="4">DNA primase</fullName>
    </submittedName>
</protein>
<dbReference type="Pfam" id="PF19263">
    <property type="entry name" value="DUF5906"/>
    <property type="match status" value="1"/>
</dbReference>
<dbReference type="Proteomes" id="UP000265562">
    <property type="component" value="Chromosome"/>
</dbReference>
<evidence type="ECO:0000256" key="3">
    <source>
        <dbReference type="ARBA" id="ARBA00022840"/>
    </source>
</evidence>
<dbReference type="SUPFAM" id="SSF52540">
    <property type="entry name" value="P-loop containing nucleoside triphosphate hydrolases"/>
    <property type="match status" value="1"/>
</dbReference>
<dbReference type="CDD" id="cd01029">
    <property type="entry name" value="TOPRIM_primases"/>
    <property type="match status" value="1"/>
</dbReference>
<name>A0A385Q160_9FIRM</name>
<keyword evidence="3" id="KW-0067">ATP-binding</keyword>
<dbReference type="Gene3D" id="3.40.1360.10">
    <property type="match status" value="1"/>
</dbReference>
<dbReference type="InterPro" id="IPR014015">
    <property type="entry name" value="Helicase_SF3_DNA-vir"/>
</dbReference>
<dbReference type="EMBL" id="CP032364">
    <property type="protein sequence ID" value="AYA99317.1"/>
    <property type="molecule type" value="Genomic_DNA"/>
</dbReference>
<dbReference type="GO" id="GO:0005524">
    <property type="term" value="F:ATP binding"/>
    <property type="evidence" value="ECO:0007669"/>
    <property type="project" value="UniProtKB-KW"/>
</dbReference>
<evidence type="ECO:0000256" key="1">
    <source>
        <dbReference type="ARBA" id="ARBA00022741"/>
    </source>
</evidence>
<dbReference type="InterPro" id="IPR034154">
    <property type="entry name" value="TOPRIM_DnaG/twinkle"/>
</dbReference>
<dbReference type="InterPro" id="IPR006500">
    <property type="entry name" value="Helicase_put_C_phage/plasmid"/>
</dbReference>